<name>F2BAJ5_9NEIS</name>
<reference evidence="2 3" key="1">
    <citation type="submission" date="2011-02" db="EMBL/GenBank/DDBJ databases">
        <authorList>
            <person name="Muzny D."/>
            <person name="Qin X."/>
            <person name="Deng J."/>
            <person name="Jiang H."/>
            <person name="Liu Y."/>
            <person name="Qu J."/>
            <person name="Song X.-Z."/>
            <person name="Zhang L."/>
            <person name="Thornton R."/>
            <person name="Coyle M."/>
            <person name="Francisco L."/>
            <person name="Jackson L."/>
            <person name="Javaid M."/>
            <person name="Korchina V."/>
            <person name="Kovar C."/>
            <person name="Mata R."/>
            <person name="Mathew T."/>
            <person name="Ngo R."/>
            <person name="Nguyen L."/>
            <person name="Nguyen N."/>
            <person name="Okwuonu G."/>
            <person name="Ongeri F."/>
            <person name="Pham C."/>
            <person name="Simmons D."/>
            <person name="Wilczek-Boney K."/>
            <person name="Hale W."/>
            <person name="Jakkamsetti A."/>
            <person name="Pham P."/>
            <person name="Ruth R."/>
            <person name="San Lucas F."/>
            <person name="Warren J."/>
            <person name="Zhang J."/>
            <person name="Zhao Z."/>
            <person name="Zhou C."/>
            <person name="Zhu D."/>
            <person name="Lee S."/>
            <person name="Bess C."/>
            <person name="Blankenburg K."/>
            <person name="Forbes L."/>
            <person name="Fu Q."/>
            <person name="Gubbala S."/>
            <person name="Hirani K."/>
            <person name="Jayaseelan J.C."/>
            <person name="Lara F."/>
            <person name="Munidasa M."/>
            <person name="Palculict T."/>
            <person name="Patil S."/>
            <person name="Pu L.-L."/>
            <person name="Saada N."/>
            <person name="Tang L."/>
            <person name="Weissenberger G."/>
            <person name="Zhu Y."/>
            <person name="Hemphill L."/>
            <person name="Shang Y."/>
            <person name="Youmans B."/>
            <person name="Ayvaz T."/>
            <person name="Ross M."/>
            <person name="Santibanez J."/>
            <person name="Aqrawi P."/>
            <person name="Gross S."/>
            <person name="Joshi V."/>
            <person name="Fowler G."/>
            <person name="Nazareth L."/>
            <person name="Reid J."/>
            <person name="Worley K."/>
            <person name="Petrosino J."/>
            <person name="Highlander S."/>
            <person name="Gibbs R."/>
        </authorList>
    </citation>
    <scope>NUCLEOTIDE SEQUENCE [LARGE SCALE GENOMIC DNA]</scope>
    <source>
        <strain evidence="2 3">ATCC BAA-1200</strain>
    </source>
</reference>
<evidence type="ECO:0000313" key="3">
    <source>
        <dbReference type="Proteomes" id="UP000004105"/>
    </source>
</evidence>
<dbReference type="STRING" id="267212.GCA_001063965_00623"/>
<gene>
    <name evidence="2" type="ORF">HMPREF9123_0698</name>
</gene>
<feature type="chain" id="PRO_5003279263" description="Lysozyme inhibitor LprI N-terminal domain-containing protein" evidence="1">
    <location>
        <begin position="19"/>
        <end position="113"/>
    </location>
</feature>
<dbReference type="RefSeq" id="WP_007341710.1">
    <property type="nucleotide sequence ID" value="NZ_GL878494.1"/>
</dbReference>
<evidence type="ECO:0008006" key="4">
    <source>
        <dbReference type="Google" id="ProtNLM"/>
    </source>
</evidence>
<proteinExistence type="predicted"/>
<dbReference type="AlphaFoldDB" id="F2BAJ5"/>
<comment type="caution">
    <text evidence="2">The sequence shown here is derived from an EMBL/GenBank/DDBJ whole genome shotgun (WGS) entry which is preliminary data.</text>
</comment>
<keyword evidence="3" id="KW-1185">Reference proteome</keyword>
<dbReference type="EMBL" id="AFAY01000012">
    <property type="protein sequence ID" value="EGF11582.1"/>
    <property type="molecule type" value="Genomic_DNA"/>
</dbReference>
<organism evidence="2 3">
    <name type="scientific">Neisseria bacilliformis ATCC BAA-1200</name>
    <dbReference type="NCBI Taxonomy" id="888742"/>
    <lineage>
        <taxon>Bacteria</taxon>
        <taxon>Pseudomonadati</taxon>
        <taxon>Pseudomonadota</taxon>
        <taxon>Betaproteobacteria</taxon>
        <taxon>Neisseriales</taxon>
        <taxon>Neisseriaceae</taxon>
        <taxon>Neisseria</taxon>
    </lineage>
</organism>
<evidence type="ECO:0000313" key="2">
    <source>
        <dbReference type="EMBL" id="EGF11582.1"/>
    </source>
</evidence>
<feature type="signal peptide" evidence="1">
    <location>
        <begin position="1"/>
        <end position="18"/>
    </location>
</feature>
<evidence type="ECO:0000256" key="1">
    <source>
        <dbReference type="SAM" id="SignalP"/>
    </source>
</evidence>
<keyword evidence="1" id="KW-0732">Signal</keyword>
<protein>
    <recommendedName>
        <fullName evidence="4">Lysozyme inhibitor LprI N-terminal domain-containing protein</fullName>
    </recommendedName>
</protein>
<sequence>MKKHLFALLLAVCATAQAEVCINVICSGDEERERQAAAELSAELQRSQTLLEPHRFAGLVHTQQTWETFVKEDCRYNHTRYVQYSRHTCFMKHYRDRLEEIRQRNDLFIKSMQ</sequence>
<accession>F2BAJ5</accession>
<dbReference type="HOGENOM" id="CLU_2130763_0_0_4"/>
<dbReference type="Proteomes" id="UP000004105">
    <property type="component" value="Unassembled WGS sequence"/>
</dbReference>